<reference evidence="1 2" key="1">
    <citation type="journal article" date="2018" name="Sci. Rep.">
        <title>Genomic signatures of local adaptation to the degree of environmental predictability in rotifers.</title>
        <authorList>
            <person name="Franch-Gras L."/>
            <person name="Hahn C."/>
            <person name="Garcia-Roger E.M."/>
            <person name="Carmona M.J."/>
            <person name="Serra M."/>
            <person name="Gomez A."/>
        </authorList>
    </citation>
    <scope>NUCLEOTIDE SEQUENCE [LARGE SCALE GENOMIC DNA]</scope>
    <source>
        <strain evidence="1">HYR1</strain>
    </source>
</reference>
<dbReference type="AlphaFoldDB" id="A0A3M7P2R6"/>
<sequence>MFRKSYKVRLKIGYFIKIGIRKEDDFSFFTNNVGRVCVEQVKNLKLSLLFSQDHLVINLKKESNIHKSNNSQFNTFENF</sequence>
<accession>A0A3M7P2R6</accession>
<keyword evidence="2" id="KW-1185">Reference proteome</keyword>
<organism evidence="1 2">
    <name type="scientific">Brachionus plicatilis</name>
    <name type="common">Marine rotifer</name>
    <name type="synonym">Brachionus muelleri</name>
    <dbReference type="NCBI Taxonomy" id="10195"/>
    <lineage>
        <taxon>Eukaryota</taxon>
        <taxon>Metazoa</taxon>
        <taxon>Spiralia</taxon>
        <taxon>Gnathifera</taxon>
        <taxon>Rotifera</taxon>
        <taxon>Eurotatoria</taxon>
        <taxon>Monogononta</taxon>
        <taxon>Pseudotrocha</taxon>
        <taxon>Ploima</taxon>
        <taxon>Brachionidae</taxon>
        <taxon>Brachionus</taxon>
    </lineage>
</organism>
<dbReference type="Proteomes" id="UP000276133">
    <property type="component" value="Unassembled WGS sequence"/>
</dbReference>
<evidence type="ECO:0000313" key="1">
    <source>
        <dbReference type="EMBL" id="RMZ93401.1"/>
    </source>
</evidence>
<evidence type="ECO:0000313" key="2">
    <source>
        <dbReference type="Proteomes" id="UP000276133"/>
    </source>
</evidence>
<dbReference type="EMBL" id="REGN01013844">
    <property type="protein sequence ID" value="RMZ93401.1"/>
    <property type="molecule type" value="Genomic_DNA"/>
</dbReference>
<comment type="caution">
    <text evidence="1">The sequence shown here is derived from an EMBL/GenBank/DDBJ whole genome shotgun (WGS) entry which is preliminary data.</text>
</comment>
<name>A0A3M7P2R6_BRAPC</name>
<protein>
    <submittedName>
        <fullName evidence="1">Uncharacterized protein</fullName>
    </submittedName>
</protein>
<proteinExistence type="predicted"/>
<gene>
    <name evidence="1" type="ORF">BpHYR1_001528</name>
</gene>